<evidence type="ECO:0000256" key="2">
    <source>
        <dbReference type="ARBA" id="ARBA00009948"/>
    </source>
</evidence>
<dbReference type="GO" id="GO:0008652">
    <property type="term" value="P:amino acid biosynthetic process"/>
    <property type="evidence" value="ECO:0007669"/>
    <property type="project" value="UniProtKB-KW"/>
</dbReference>
<keyword evidence="4 7" id="KW-0808">Transferase</keyword>
<dbReference type="GO" id="GO:0003866">
    <property type="term" value="F:3-phosphoshikimate 1-carboxyvinyltransferase activity"/>
    <property type="evidence" value="ECO:0007669"/>
    <property type="project" value="UniProtKB-UniRule"/>
</dbReference>
<dbReference type="HAMAP" id="MF_00210">
    <property type="entry name" value="EPSP_synth"/>
    <property type="match status" value="1"/>
</dbReference>
<comment type="caution">
    <text evidence="9">The sequence shown here is derived from an EMBL/GenBank/DDBJ whole genome shotgun (WGS) entry which is preliminary data.</text>
</comment>
<comment type="subunit">
    <text evidence="7">Monomer.</text>
</comment>
<dbReference type="InterPro" id="IPR013792">
    <property type="entry name" value="RNA3'P_cycl/enolpyr_Trfase_a/b"/>
</dbReference>
<evidence type="ECO:0000256" key="7">
    <source>
        <dbReference type="HAMAP-Rule" id="MF_00210"/>
    </source>
</evidence>
<feature type="binding site" evidence="7">
    <location>
        <position position="170"/>
    </location>
    <ligand>
        <name>3-phosphoshikimate</name>
        <dbReference type="ChEBI" id="CHEBI:145989"/>
    </ligand>
</feature>
<protein>
    <recommendedName>
        <fullName evidence="7">3-phosphoshikimate 1-carboxyvinyltransferase</fullName>
        <ecNumber evidence="7">2.5.1.19</ecNumber>
    </recommendedName>
    <alternativeName>
        <fullName evidence="7">5-enolpyruvylshikimate-3-phosphate synthase</fullName>
        <shortName evidence="7">EPSP synthase</shortName>
        <shortName evidence="7">EPSPS</shortName>
    </alternativeName>
</protein>
<dbReference type="SUPFAM" id="SSF55205">
    <property type="entry name" value="EPT/RTPC-like"/>
    <property type="match status" value="1"/>
</dbReference>
<dbReference type="CDD" id="cd01556">
    <property type="entry name" value="EPSP_synthase"/>
    <property type="match status" value="1"/>
</dbReference>
<dbReference type="GO" id="GO:0009423">
    <property type="term" value="P:chorismate biosynthetic process"/>
    <property type="evidence" value="ECO:0007669"/>
    <property type="project" value="UniProtKB-UniRule"/>
</dbReference>
<keyword evidence="7" id="KW-0963">Cytoplasm</keyword>
<sequence length="432" mass="44722">MTGKGVVAVVRRSELDGTVRAPPSKSLTQRAVACALIAEGRTEIVDPSDSDDGKVAAAVAKSMGARVRRGERSWLIDPPTLPEAPDDVVDCKGSATSMRLFTAIAALADGATVLTGDGSLRRRPVGELLEAMNALGARCFSTRGNGLPPVVVEGGGIRGGAVSIRGDVSSQYISALIISCTRADSDTAIQVLKGLESSGYVRMTLDVLREFGGIADPDFASARFLVPGRQTLKGCRFVVEGDYSSAAFLIAAGALAGRASVTGLSARTSQGDKKILEILERMGGDVSVGGGTATAVRRGLRGVEIDCSEVPDLVPVLGVLATQAEGATVLRRISRLRIKESDRVEGVVGMINRFGGHAEADGDRIVVEGPSSLKGTEIDPRGDHRIAMAAAVAGLAASGETVIRGAECVSKSYPGFFSDMERLGAGVEVTRG</sequence>
<organism evidence="9 10">
    <name type="scientific">Methanosuratincola subterraneus</name>
    <dbReference type="NCBI Taxonomy" id="2593994"/>
    <lineage>
        <taxon>Archaea</taxon>
        <taxon>Thermoproteota</taxon>
        <taxon>Methanosuratincolia</taxon>
        <taxon>Candidatus Methanomethylicales</taxon>
        <taxon>Candidatus Methanomethylicaceae</taxon>
        <taxon>Candidatus Methanosuratincola (ex Vanwonterghem et al. 2016)</taxon>
    </lineage>
</organism>
<comment type="subcellular location">
    <subcellularLocation>
        <location evidence="7">Cytoplasm</location>
    </subcellularLocation>
</comment>
<feature type="domain" description="Enolpyruvate transferase" evidence="8">
    <location>
        <begin position="12"/>
        <end position="419"/>
    </location>
</feature>
<dbReference type="GO" id="GO:0009073">
    <property type="term" value="P:aromatic amino acid family biosynthetic process"/>
    <property type="evidence" value="ECO:0007669"/>
    <property type="project" value="UniProtKB-KW"/>
</dbReference>
<dbReference type="Pfam" id="PF00275">
    <property type="entry name" value="EPSP_synthase"/>
    <property type="match status" value="1"/>
</dbReference>
<evidence type="ECO:0000256" key="3">
    <source>
        <dbReference type="ARBA" id="ARBA00022605"/>
    </source>
</evidence>
<evidence type="ECO:0000256" key="1">
    <source>
        <dbReference type="ARBA" id="ARBA00004811"/>
    </source>
</evidence>
<dbReference type="PROSITE" id="PS00104">
    <property type="entry name" value="EPSP_SYNTHASE_1"/>
    <property type="match status" value="1"/>
</dbReference>
<dbReference type="PROSITE" id="PS00885">
    <property type="entry name" value="EPSP_SYNTHASE_2"/>
    <property type="match status" value="1"/>
</dbReference>
<dbReference type="PANTHER" id="PTHR21090:SF5">
    <property type="entry name" value="PENTAFUNCTIONAL AROM POLYPEPTIDE"/>
    <property type="match status" value="1"/>
</dbReference>
<accession>A0A3S3VCB2</accession>
<feature type="binding site" evidence="7">
    <location>
        <position position="197"/>
    </location>
    <ligand>
        <name>3-phosphoshikimate</name>
        <dbReference type="ChEBI" id="CHEBI:145989"/>
    </ligand>
</feature>
<dbReference type="PIRSF" id="PIRSF000505">
    <property type="entry name" value="EPSPS"/>
    <property type="match status" value="1"/>
</dbReference>
<feature type="binding site" evidence="7">
    <location>
        <position position="169"/>
    </location>
    <ligand>
        <name>3-phosphoshikimate</name>
        <dbReference type="ChEBI" id="CHEBI:145989"/>
    </ligand>
</feature>
<dbReference type="EC" id="2.5.1.19" evidence="7"/>
<dbReference type="UniPathway" id="UPA00053">
    <property type="reaction ID" value="UER00089"/>
</dbReference>
<feature type="binding site" evidence="7">
    <location>
        <position position="385"/>
    </location>
    <ligand>
        <name>phosphoenolpyruvate</name>
        <dbReference type="ChEBI" id="CHEBI:58702"/>
    </ligand>
</feature>
<evidence type="ECO:0000313" key="9">
    <source>
        <dbReference type="EMBL" id="RWX73407.1"/>
    </source>
</evidence>
<dbReference type="InterPro" id="IPR006264">
    <property type="entry name" value="EPSP_synthase"/>
</dbReference>
<feature type="binding site" evidence="7">
    <location>
        <position position="411"/>
    </location>
    <ligand>
        <name>phosphoenolpyruvate</name>
        <dbReference type="ChEBI" id="CHEBI:58702"/>
    </ligand>
</feature>
<feature type="binding site" evidence="7">
    <location>
        <position position="171"/>
    </location>
    <ligand>
        <name>3-phosphoshikimate</name>
        <dbReference type="ChEBI" id="CHEBI:145989"/>
    </ligand>
</feature>
<dbReference type="InterPro" id="IPR001986">
    <property type="entry name" value="Enolpyruvate_Tfrase_dom"/>
</dbReference>
<feature type="binding site" evidence="7">
    <location>
        <position position="25"/>
    </location>
    <ligand>
        <name>3-phosphoshikimate</name>
        <dbReference type="ChEBI" id="CHEBI:145989"/>
    </ligand>
</feature>
<evidence type="ECO:0000313" key="10">
    <source>
        <dbReference type="Proteomes" id="UP000288215"/>
    </source>
</evidence>
<evidence type="ECO:0000256" key="5">
    <source>
        <dbReference type="ARBA" id="ARBA00023141"/>
    </source>
</evidence>
<comment type="similarity">
    <text evidence="2 7">Belongs to the EPSP synthase family.</text>
</comment>
<evidence type="ECO:0000256" key="6">
    <source>
        <dbReference type="ARBA" id="ARBA00044633"/>
    </source>
</evidence>
<dbReference type="AlphaFoldDB" id="A0A3S3VCB2"/>
<dbReference type="InterPro" id="IPR036968">
    <property type="entry name" value="Enolpyruvate_Tfrase_sf"/>
</dbReference>
<dbReference type="InterPro" id="IPR023193">
    <property type="entry name" value="EPSP_synthase_CS"/>
</dbReference>
<feature type="active site" description="Proton acceptor" evidence="7">
    <location>
        <position position="312"/>
    </location>
</feature>
<keyword evidence="3 7" id="KW-0028">Amino-acid biosynthesis</keyword>
<dbReference type="GO" id="GO:0005737">
    <property type="term" value="C:cytoplasm"/>
    <property type="evidence" value="ECO:0007669"/>
    <property type="project" value="UniProtKB-SubCell"/>
</dbReference>
<evidence type="ECO:0000256" key="4">
    <source>
        <dbReference type="ARBA" id="ARBA00022679"/>
    </source>
</evidence>
<feature type="binding site" evidence="7">
    <location>
        <position position="30"/>
    </location>
    <ligand>
        <name>3-phosphoshikimate</name>
        <dbReference type="ChEBI" id="CHEBI:145989"/>
    </ligand>
</feature>
<keyword evidence="5 7" id="KW-0057">Aromatic amino acid biosynthesis</keyword>
<comment type="function">
    <text evidence="7">Catalyzes the transfer of the enolpyruvyl moiety of phosphoenolpyruvate (PEP) to the 5-hydroxyl of shikimate-3-phosphate (S3P) to produce enolpyruvyl shikimate-3-phosphate and inorganic phosphate.</text>
</comment>
<comment type="pathway">
    <text evidence="1">Metabolic intermediate biosynthesis; chorismate biosynthesis; chorismate from D-erythrose 4-phosphate and phosphoenolpyruvate: step 6/7.</text>
</comment>
<dbReference type="Proteomes" id="UP000288215">
    <property type="component" value="Unassembled WGS sequence"/>
</dbReference>
<feature type="binding site" evidence="7">
    <location>
        <position position="26"/>
    </location>
    <ligand>
        <name>3-phosphoshikimate</name>
        <dbReference type="ChEBI" id="CHEBI:145989"/>
    </ligand>
</feature>
<dbReference type="PANTHER" id="PTHR21090">
    <property type="entry name" value="AROM/DEHYDROQUINATE SYNTHASE"/>
    <property type="match status" value="1"/>
</dbReference>
<feature type="binding site" evidence="7">
    <location>
        <position position="339"/>
    </location>
    <ligand>
        <name>3-phosphoshikimate</name>
        <dbReference type="ChEBI" id="CHEBI:145989"/>
    </ligand>
</feature>
<feature type="binding site" evidence="7">
    <location>
        <position position="171"/>
    </location>
    <ligand>
        <name>phosphoenolpyruvate</name>
        <dbReference type="ChEBI" id="CHEBI:58702"/>
    </ligand>
</feature>
<feature type="binding site" evidence="7">
    <location>
        <position position="343"/>
    </location>
    <ligand>
        <name>phosphoenolpyruvate</name>
        <dbReference type="ChEBI" id="CHEBI:58702"/>
    </ligand>
</feature>
<gene>
    <name evidence="7" type="primary">aroA</name>
    <name evidence="9" type="ORF">Metus_1381</name>
</gene>
<reference evidence="9 10" key="1">
    <citation type="submission" date="2018-12" db="EMBL/GenBank/DDBJ databases">
        <title>The complete genome of the methanogenic archaea of the candidate phylum Verstraetearchaeota, obtained from the metagenome of underground thermal water.</title>
        <authorList>
            <person name="Kadnikov V.V."/>
            <person name="Mardanov A.V."/>
            <person name="Beletsky A.V."/>
            <person name="Karnachuk O.V."/>
            <person name="Ravin N.V."/>
        </authorList>
    </citation>
    <scope>NUCLEOTIDE SEQUENCE [LARGE SCALE GENOMIC DNA]</scope>
    <source>
        <strain evidence="9">Ch88</strain>
    </source>
</reference>
<dbReference type="Gene3D" id="3.65.10.10">
    <property type="entry name" value="Enolpyruvate transferase domain"/>
    <property type="match status" value="2"/>
</dbReference>
<feature type="binding site" evidence="7">
    <location>
        <position position="25"/>
    </location>
    <ligand>
        <name>phosphoenolpyruvate</name>
        <dbReference type="ChEBI" id="CHEBI:58702"/>
    </ligand>
</feature>
<name>A0A3S3VCB2_METS7</name>
<dbReference type="EMBL" id="RXGA01000003">
    <property type="protein sequence ID" value="RWX73407.1"/>
    <property type="molecule type" value="Genomic_DNA"/>
</dbReference>
<feature type="binding site" evidence="7">
    <location>
        <position position="123"/>
    </location>
    <ligand>
        <name>phosphoenolpyruvate</name>
        <dbReference type="ChEBI" id="CHEBI:58702"/>
    </ligand>
</feature>
<dbReference type="NCBIfam" id="TIGR01356">
    <property type="entry name" value="aroA"/>
    <property type="match status" value="1"/>
</dbReference>
<feature type="binding site" evidence="7">
    <location>
        <position position="312"/>
    </location>
    <ligand>
        <name>3-phosphoshikimate</name>
        <dbReference type="ChEBI" id="CHEBI:145989"/>
    </ligand>
</feature>
<comment type="catalytic activity">
    <reaction evidence="6">
        <text>3-phosphoshikimate + phosphoenolpyruvate = 5-O-(1-carboxyvinyl)-3-phosphoshikimate + phosphate</text>
        <dbReference type="Rhea" id="RHEA:21256"/>
        <dbReference type="ChEBI" id="CHEBI:43474"/>
        <dbReference type="ChEBI" id="CHEBI:57701"/>
        <dbReference type="ChEBI" id="CHEBI:58702"/>
        <dbReference type="ChEBI" id="CHEBI:145989"/>
        <dbReference type="EC" id="2.5.1.19"/>
    </reaction>
    <physiologicalReaction direction="left-to-right" evidence="6">
        <dbReference type="Rhea" id="RHEA:21257"/>
    </physiologicalReaction>
</comment>
<proteinExistence type="inferred from homology"/>
<evidence type="ECO:0000259" key="8">
    <source>
        <dbReference type="Pfam" id="PF00275"/>
    </source>
</evidence>
<comment type="caution">
    <text evidence="7">Lacks conserved residue(s) required for the propagation of feature annotation.</text>
</comment>